<evidence type="ECO:0000256" key="1">
    <source>
        <dbReference type="SAM" id="MobiDB-lite"/>
    </source>
</evidence>
<proteinExistence type="predicted"/>
<gene>
    <name evidence="2" type="ORF">NAEGRDRAFT_71794</name>
</gene>
<dbReference type="EMBL" id="GG738893">
    <property type="protein sequence ID" value="EFC40349.1"/>
    <property type="molecule type" value="Genomic_DNA"/>
</dbReference>
<feature type="compositionally biased region" description="Low complexity" evidence="1">
    <location>
        <begin position="46"/>
        <end position="57"/>
    </location>
</feature>
<dbReference type="GeneID" id="8854780"/>
<dbReference type="VEuPathDB" id="AmoebaDB:NAEGRDRAFT_71794"/>
<feature type="region of interest" description="Disordered" evidence="1">
    <location>
        <begin position="37"/>
        <end position="63"/>
    </location>
</feature>
<organism evidence="3">
    <name type="scientific">Naegleria gruberi</name>
    <name type="common">Amoeba</name>
    <dbReference type="NCBI Taxonomy" id="5762"/>
    <lineage>
        <taxon>Eukaryota</taxon>
        <taxon>Discoba</taxon>
        <taxon>Heterolobosea</taxon>
        <taxon>Tetramitia</taxon>
        <taxon>Eutetramitia</taxon>
        <taxon>Vahlkampfiidae</taxon>
        <taxon>Naegleria</taxon>
    </lineage>
</organism>
<dbReference type="Proteomes" id="UP000006671">
    <property type="component" value="Unassembled WGS sequence"/>
</dbReference>
<dbReference type="InParanoid" id="D2VS31"/>
<accession>D2VS31</accession>
<keyword evidence="3" id="KW-1185">Reference proteome</keyword>
<evidence type="ECO:0000313" key="2">
    <source>
        <dbReference type="EMBL" id="EFC40349.1"/>
    </source>
</evidence>
<sequence>MPGRFVSKEVQRGFRLTRKEREHWLIRRVLASRVRSRPEPNLPIPSTSETSEATTHSVANNNEQYEFHIRDEGRDLRRRIVDVSALFSFAGEHITSPLKYVEAYFNYGSDIIGNLSADQDIAPAVAMADLGVVVQQVEDHTLEGYLPEANLLLETPYLHRYGVVWQPPTEEEILAKAKTLSRSRICMLTSQELMRELSFDEFHNDDNDDHAHVEGNFLFPDDYKKIVFNGWEFCYGYCWMQEFELSEHTVRIMKMLKANMLV</sequence>
<evidence type="ECO:0000313" key="3">
    <source>
        <dbReference type="Proteomes" id="UP000006671"/>
    </source>
</evidence>
<name>D2VS31_NAEGR</name>
<dbReference type="AlphaFoldDB" id="D2VS31"/>
<dbReference type="KEGG" id="ngr:NAEGRDRAFT_71794"/>
<reference evidence="2 3" key="1">
    <citation type="journal article" date="2010" name="Cell">
        <title>The genome of Naegleria gruberi illuminates early eukaryotic versatility.</title>
        <authorList>
            <person name="Fritz-Laylin L.K."/>
            <person name="Prochnik S.E."/>
            <person name="Ginger M.L."/>
            <person name="Dacks J.B."/>
            <person name="Carpenter M.L."/>
            <person name="Field M.C."/>
            <person name="Kuo A."/>
            <person name="Paredez A."/>
            <person name="Chapman J."/>
            <person name="Pham J."/>
            <person name="Shu S."/>
            <person name="Neupane R."/>
            <person name="Cipriano M."/>
            <person name="Mancuso J."/>
            <person name="Tu H."/>
            <person name="Salamov A."/>
            <person name="Lindquist E."/>
            <person name="Shapiro H."/>
            <person name="Lucas S."/>
            <person name="Grigoriev I.V."/>
            <person name="Cande W.Z."/>
            <person name="Fulton C."/>
            <person name="Rokhsar D.S."/>
            <person name="Dawson S.C."/>
        </authorList>
    </citation>
    <scope>NUCLEOTIDE SEQUENCE [LARGE SCALE GENOMIC DNA]</scope>
    <source>
        <strain evidence="2 3">NEG-M</strain>
    </source>
</reference>
<dbReference type="RefSeq" id="XP_002673093.1">
    <property type="nucleotide sequence ID" value="XM_002673047.1"/>
</dbReference>
<protein>
    <submittedName>
        <fullName evidence="2">Predicted protein</fullName>
    </submittedName>
</protein>